<sequence length="75" mass="8847">MLNQNDVKLLEKIFIGKDDLRKELEKLDRKAADRHSKLFDLVDGLAKEIRDSREFRIIISHQLDEVRGRLDTLES</sequence>
<evidence type="ECO:0000313" key="3">
    <source>
        <dbReference type="Proteomes" id="UP000231407"/>
    </source>
</evidence>
<gene>
    <name evidence="2" type="ORF">COS78_04455</name>
</gene>
<feature type="coiled-coil region" evidence="1">
    <location>
        <begin position="10"/>
        <end position="37"/>
    </location>
</feature>
<organism evidence="2 3">
    <name type="scientific">Candidatus Shapirobacteria bacterium CG06_land_8_20_14_3_00_40_12</name>
    <dbReference type="NCBI Taxonomy" id="1974881"/>
    <lineage>
        <taxon>Bacteria</taxon>
        <taxon>Candidatus Shapironibacteriota</taxon>
    </lineage>
</organism>
<dbReference type="Proteomes" id="UP000231407">
    <property type="component" value="Unassembled WGS sequence"/>
</dbReference>
<protein>
    <submittedName>
        <fullName evidence="2">Uncharacterized protein</fullName>
    </submittedName>
</protein>
<dbReference type="AlphaFoldDB" id="A0A2M7AQY2"/>
<keyword evidence="1" id="KW-0175">Coiled coil</keyword>
<accession>A0A2M7AQY2</accession>
<name>A0A2M7AQY2_9BACT</name>
<dbReference type="EMBL" id="PEWA01000064">
    <property type="protein sequence ID" value="PIU72908.1"/>
    <property type="molecule type" value="Genomic_DNA"/>
</dbReference>
<proteinExistence type="predicted"/>
<reference evidence="3" key="1">
    <citation type="submission" date="2017-09" db="EMBL/GenBank/DDBJ databases">
        <title>Depth-based differentiation of microbial function through sediment-hosted aquifers and enrichment of novel symbionts in the deep terrestrial subsurface.</title>
        <authorList>
            <person name="Probst A.J."/>
            <person name="Ladd B."/>
            <person name="Jarett J.K."/>
            <person name="Geller-Mcgrath D.E."/>
            <person name="Sieber C.M.K."/>
            <person name="Emerson J.B."/>
            <person name="Anantharaman K."/>
            <person name="Thomas B.C."/>
            <person name="Malmstrom R."/>
            <person name="Stieglmeier M."/>
            <person name="Klingl A."/>
            <person name="Woyke T."/>
            <person name="Ryan C.M."/>
            <person name="Banfield J.F."/>
        </authorList>
    </citation>
    <scope>NUCLEOTIDE SEQUENCE [LARGE SCALE GENOMIC DNA]</scope>
</reference>
<comment type="caution">
    <text evidence="2">The sequence shown here is derived from an EMBL/GenBank/DDBJ whole genome shotgun (WGS) entry which is preliminary data.</text>
</comment>
<evidence type="ECO:0000256" key="1">
    <source>
        <dbReference type="SAM" id="Coils"/>
    </source>
</evidence>
<evidence type="ECO:0000313" key="2">
    <source>
        <dbReference type="EMBL" id="PIU72908.1"/>
    </source>
</evidence>